<dbReference type="EMBL" id="BAABEZ010000022">
    <property type="protein sequence ID" value="GAA4454089.1"/>
    <property type="molecule type" value="Genomic_DNA"/>
</dbReference>
<feature type="domain" description="Glycosyltransferase subfamily 4-like N-terminal" evidence="2">
    <location>
        <begin position="22"/>
        <end position="208"/>
    </location>
</feature>
<keyword evidence="1" id="KW-0808">Transferase</keyword>
<evidence type="ECO:0000256" key="1">
    <source>
        <dbReference type="ARBA" id="ARBA00022679"/>
    </source>
</evidence>
<reference evidence="4" key="1">
    <citation type="journal article" date="2019" name="Int. J. Syst. Evol. Microbiol.">
        <title>The Global Catalogue of Microorganisms (GCM) 10K type strain sequencing project: providing services to taxonomists for standard genome sequencing and annotation.</title>
        <authorList>
            <consortium name="The Broad Institute Genomics Platform"/>
            <consortium name="The Broad Institute Genome Sequencing Center for Infectious Disease"/>
            <person name="Wu L."/>
            <person name="Ma J."/>
        </authorList>
    </citation>
    <scope>NUCLEOTIDE SEQUENCE [LARGE SCALE GENOMIC DNA]</scope>
    <source>
        <strain evidence="4">JCM 31921</strain>
    </source>
</reference>
<accession>A0ABP8MRB8</accession>
<dbReference type="Pfam" id="PF13692">
    <property type="entry name" value="Glyco_trans_1_4"/>
    <property type="match status" value="1"/>
</dbReference>
<keyword evidence="4" id="KW-1185">Reference proteome</keyword>
<dbReference type="PANTHER" id="PTHR46401">
    <property type="entry name" value="GLYCOSYLTRANSFERASE WBBK-RELATED"/>
    <property type="match status" value="1"/>
</dbReference>
<gene>
    <name evidence="3" type="ORF">GCM10023092_15520</name>
</gene>
<proteinExistence type="predicted"/>
<organism evidence="3 4">
    <name type="scientific">Rurimicrobium arvi</name>
    <dbReference type="NCBI Taxonomy" id="2049916"/>
    <lineage>
        <taxon>Bacteria</taxon>
        <taxon>Pseudomonadati</taxon>
        <taxon>Bacteroidota</taxon>
        <taxon>Chitinophagia</taxon>
        <taxon>Chitinophagales</taxon>
        <taxon>Chitinophagaceae</taxon>
        <taxon>Rurimicrobium</taxon>
    </lineage>
</organism>
<sequence length="397" mass="44779">MKILFLANRVPYPPFRGDKLKIYNLAKRLCNAHELHLLTFAQSAEDFQHQAELEKVFSKVEFVSLPKWQSVLNCAEGFVSRLPFQVLYFKSAAMRRALKQTLAQNTFDVVHVQHLRMAQYLANDRSLPRILDLPDAFSLYWKRKYENSNNPLVKAFEGVEQRRVYQYEDKILKQFDRTLVCSAEDLDYLADAHRLGNLGLLPNGVDTSVFHPRNHDYSHNRTVLFTGNMDYGPNVDAVAYFAAEVFPLIAERFPDVQFVIAGQRPVAKVQALAGNNIKVTGFIPNLADEYNKASVVVAPLRFGAGTQNKVLEAMAMGIPVVCSNIGFAGLGIESGEGAIMQTNPRAFADAVIELLSSEPLRRSVGEKGIEVIQHRFSWDIIAKQLEQYLSKTAQRID</sequence>
<dbReference type="CDD" id="cd03801">
    <property type="entry name" value="GT4_PimA-like"/>
    <property type="match status" value="1"/>
</dbReference>
<dbReference type="PANTHER" id="PTHR46401:SF2">
    <property type="entry name" value="GLYCOSYLTRANSFERASE WBBK-RELATED"/>
    <property type="match status" value="1"/>
</dbReference>
<dbReference type="Gene3D" id="3.40.50.2000">
    <property type="entry name" value="Glycogen Phosphorylase B"/>
    <property type="match status" value="2"/>
</dbReference>
<evidence type="ECO:0000313" key="4">
    <source>
        <dbReference type="Proteomes" id="UP001501410"/>
    </source>
</evidence>
<name>A0ABP8MRB8_9BACT</name>
<dbReference type="Proteomes" id="UP001501410">
    <property type="component" value="Unassembled WGS sequence"/>
</dbReference>
<evidence type="ECO:0000259" key="2">
    <source>
        <dbReference type="Pfam" id="PF13439"/>
    </source>
</evidence>
<dbReference type="SUPFAM" id="SSF53756">
    <property type="entry name" value="UDP-Glycosyltransferase/glycogen phosphorylase"/>
    <property type="match status" value="1"/>
</dbReference>
<dbReference type="InterPro" id="IPR028098">
    <property type="entry name" value="Glyco_trans_4-like_N"/>
</dbReference>
<comment type="caution">
    <text evidence="3">The sequence shown here is derived from an EMBL/GenBank/DDBJ whole genome shotgun (WGS) entry which is preliminary data.</text>
</comment>
<evidence type="ECO:0000313" key="3">
    <source>
        <dbReference type="EMBL" id="GAA4454089.1"/>
    </source>
</evidence>
<dbReference type="RefSeq" id="WP_344824949.1">
    <property type="nucleotide sequence ID" value="NZ_BAABEZ010000022.1"/>
</dbReference>
<dbReference type="Pfam" id="PF13439">
    <property type="entry name" value="Glyco_transf_4"/>
    <property type="match status" value="1"/>
</dbReference>
<protein>
    <submittedName>
        <fullName evidence="3">Glycosyltransferase</fullName>
    </submittedName>
</protein>